<dbReference type="Gene3D" id="3.40.50.12370">
    <property type="match status" value="1"/>
</dbReference>
<keyword evidence="3" id="KW-0963">Cytoplasm</keyword>
<sequence>MSQYQRLLLIADPGMRHSAALQRAAALAEASGAALHIASFAGPIMPLPLLDKAIQERTRDSYLDAQRAWLKDEAGLLRSRGIDVTTEACWTHEPLREILRHVAEMQPDLVIKDVQDEPALKRAFITPLDWHLLRECPVPLHLLSGAGHPLPRKVVAAVDPSLPENQIEGLNDRIIQAANGLALQCNAELHLLHAYDLSPAYLSDASAGTVAWAADFAEELRQSLKESFTRLADRYGVPLDRQHFVMGPPIQALPEFASENQTDVLVMGRVHRKGLEKLVGSTTEQVLYRVPCSILAVKT</sequence>
<evidence type="ECO:0000256" key="4">
    <source>
        <dbReference type="ARBA" id="ARBA00037131"/>
    </source>
</evidence>
<comment type="subcellular location">
    <subcellularLocation>
        <location evidence="1">Cytoplasm</location>
    </subcellularLocation>
</comment>
<dbReference type="Proteomes" id="UP000198706">
    <property type="component" value="Unassembled WGS sequence"/>
</dbReference>
<feature type="domain" description="UspA" evidence="5">
    <location>
        <begin position="4"/>
        <end position="142"/>
    </location>
</feature>
<gene>
    <name evidence="6" type="ORF">SAMN05216186_101345</name>
</gene>
<organism evidence="6 7">
    <name type="scientific">Pseudomonas indica</name>
    <dbReference type="NCBI Taxonomy" id="137658"/>
    <lineage>
        <taxon>Bacteria</taxon>
        <taxon>Pseudomonadati</taxon>
        <taxon>Pseudomonadota</taxon>
        <taxon>Gammaproteobacteria</taxon>
        <taxon>Pseudomonadales</taxon>
        <taxon>Pseudomonadaceae</taxon>
        <taxon>Pseudomonas</taxon>
    </lineage>
</organism>
<evidence type="ECO:0000313" key="7">
    <source>
        <dbReference type="Proteomes" id="UP000198706"/>
    </source>
</evidence>
<proteinExistence type="inferred from homology"/>
<dbReference type="PANTHER" id="PTHR47892">
    <property type="entry name" value="UNIVERSAL STRESS PROTEIN E"/>
    <property type="match status" value="1"/>
</dbReference>
<evidence type="ECO:0000256" key="3">
    <source>
        <dbReference type="ARBA" id="ARBA00022490"/>
    </source>
</evidence>
<dbReference type="Pfam" id="PF00582">
    <property type="entry name" value="Usp"/>
    <property type="match status" value="2"/>
</dbReference>
<dbReference type="SUPFAM" id="SSF52402">
    <property type="entry name" value="Adenine nucleotide alpha hydrolases-like"/>
    <property type="match status" value="2"/>
</dbReference>
<evidence type="ECO:0000256" key="1">
    <source>
        <dbReference type="ARBA" id="ARBA00004496"/>
    </source>
</evidence>
<dbReference type="AlphaFoldDB" id="A0A1G8TEA3"/>
<keyword evidence="7" id="KW-1185">Reference proteome</keyword>
<feature type="domain" description="UspA" evidence="5">
    <location>
        <begin position="176"/>
        <end position="298"/>
    </location>
</feature>
<evidence type="ECO:0000256" key="2">
    <source>
        <dbReference type="ARBA" id="ARBA00008791"/>
    </source>
</evidence>
<evidence type="ECO:0000259" key="5">
    <source>
        <dbReference type="Pfam" id="PF00582"/>
    </source>
</evidence>
<name>A0A1G8TEA3_9PSED</name>
<dbReference type="InterPro" id="IPR006016">
    <property type="entry name" value="UspA"/>
</dbReference>
<reference evidence="6 7" key="1">
    <citation type="submission" date="2016-10" db="EMBL/GenBank/DDBJ databases">
        <authorList>
            <person name="de Groot N.N."/>
        </authorList>
    </citation>
    <scope>NUCLEOTIDE SEQUENCE [LARGE SCALE GENOMIC DNA]</scope>
    <source>
        <strain evidence="6 7">JCM 21544</strain>
    </source>
</reference>
<dbReference type="EMBL" id="FNFD01000001">
    <property type="protein sequence ID" value="SDJ39851.1"/>
    <property type="molecule type" value="Genomic_DNA"/>
</dbReference>
<comment type="function">
    <text evidence="4">Required for resistance to DNA-damaging agents.</text>
</comment>
<accession>A0A1G8TEA3</accession>
<protein>
    <submittedName>
        <fullName evidence="6">Universal stress protein E</fullName>
    </submittedName>
</protein>
<dbReference type="GO" id="GO:0005737">
    <property type="term" value="C:cytoplasm"/>
    <property type="evidence" value="ECO:0007669"/>
    <property type="project" value="UniProtKB-SubCell"/>
</dbReference>
<dbReference type="STRING" id="137658.SAMN05216186_101345"/>
<dbReference type="PANTHER" id="PTHR47892:SF1">
    <property type="entry name" value="UNIVERSAL STRESS PROTEIN E"/>
    <property type="match status" value="1"/>
</dbReference>
<dbReference type="RefSeq" id="WP_084333256.1">
    <property type="nucleotide sequence ID" value="NZ_CBKZNZ010000023.1"/>
</dbReference>
<evidence type="ECO:0000313" key="6">
    <source>
        <dbReference type="EMBL" id="SDJ39851.1"/>
    </source>
</evidence>
<comment type="similarity">
    <text evidence="2">Belongs to the universal stress protein A family.</text>
</comment>